<proteinExistence type="predicted"/>
<comment type="caution">
    <text evidence="1">The sequence shown here is derived from an EMBL/GenBank/DDBJ whole genome shotgun (WGS) entry which is preliminary data.</text>
</comment>
<evidence type="ECO:0000313" key="1">
    <source>
        <dbReference type="EMBL" id="KAF8784207.1"/>
    </source>
</evidence>
<gene>
    <name evidence="1" type="ORF">HNY73_011564</name>
</gene>
<keyword evidence="2" id="KW-1185">Reference proteome</keyword>
<dbReference type="EMBL" id="JABXBU010000144">
    <property type="protein sequence ID" value="KAF8784207.1"/>
    <property type="molecule type" value="Genomic_DNA"/>
</dbReference>
<reference evidence="1" key="1">
    <citation type="journal article" date="2020" name="bioRxiv">
        <title>Chromosome-level reference genome of the European wasp spider Argiope bruennichi: a resource for studies on range expansion and evolutionary adaptation.</title>
        <authorList>
            <person name="Sheffer M.M."/>
            <person name="Hoppe A."/>
            <person name="Krehenwinkel H."/>
            <person name="Uhl G."/>
            <person name="Kuss A.W."/>
            <person name="Jensen L."/>
            <person name="Jensen C."/>
            <person name="Gillespie R.G."/>
            <person name="Hoff K.J."/>
            <person name="Prost S."/>
        </authorList>
    </citation>
    <scope>NUCLEOTIDE SEQUENCE</scope>
</reference>
<organism evidence="1 2">
    <name type="scientific">Argiope bruennichi</name>
    <name type="common">Wasp spider</name>
    <name type="synonym">Aranea bruennichi</name>
    <dbReference type="NCBI Taxonomy" id="94029"/>
    <lineage>
        <taxon>Eukaryota</taxon>
        <taxon>Metazoa</taxon>
        <taxon>Ecdysozoa</taxon>
        <taxon>Arthropoda</taxon>
        <taxon>Chelicerata</taxon>
        <taxon>Arachnida</taxon>
        <taxon>Araneae</taxon>
        <taxon>Araneomorphae</taxon>
        <taxon>Entelegynae</taxon>
        <taxon>Araneoidea</taxon>
        <taxon>Araneidae</taxon>
        <taxon>Argiope</taxon>
    </lineage>
</organism>
<dbReference type="Proteomes" id="UP000807504">
    <property type="component" value="Unassembled WGS sequence"/>
</dbReference>
<sequence>LKYYEWDIVEVQRKS</sequence>
<feature type="non-terminal residue" evidence="1">
    <location>
        <position position="1"/>
    </location>
</feature>
<protein>
    <submittedName>
        <fullName evidence="1">Uncharacterized protein</fullName>
    </submittedName>
</protein>
<reference evidence="1" key="2">
    <citation type="submission" date="2020-06" db="EMBL/GenBank/DDBJ databases">
        <authorList>
            <person name="Sheffer M."/>
        </authorList>
    </citation>
    <scope>NUCLEOTIDE SEQUENCE</scope>
</reference>
<name>A0A8T0EZI3_ARGBR</name>
<evidence type="ECO:0000313" key="2">
    <source>
        <dbReference type="Proteomes" id="UP000807504"/>
    </source>
</evidence>
<accession>A0A8T0EZI3</accession>